<protein>
    <submittedName>
        <fullName evidence="2">PadR family transcriptional regulator</fullName>
    </submittedName>
</protein>
<evidence type="ECO:0000313" key="3">
    <source>
        <dbReference type="Proteomes" id="UP000252582"/>
    </source>
</evidence>
<accession>A0A6I7HSB1</accession>
<comment type="caution">
    <text evidence="2">The sequence shown here is derived from an EMBL/GenBank/DDBJ whole genome shotgun (WGS) entry which is preliminary data.</text>
</comment>
<reference evidence="2 3" key="1">
    <citation type="submission" date="2018-07" db="EMBL/GenBank/DDBJ databases">
        <title>Genomic Encyclopedia of Type Strains, Phase IV (KMG-IV): sequencing the most valuable type-strain genomes for metagenomic binning, comparative biology and taxonomic classification.</title>
        <authorList>
            <person name="Goeker M."/>
        </authorList>
    </citation>
    <scope>NUCLEOTIDE SEQUENCE [LARGE SCALE GENOMIC DNA]</scope>
    <source>
        <strain evidence="2 3">DSM 25528</strain>
    </source>
</reference>
<gene>
    <name evidence="2" type="ORF">DFR48_101117</name>
</gene>
<dbReference type="AlphaFoldDB" id="A0A6I7HSB1"/>
<name>A0A6I7HSB1_9HYPH</name>
<keyword evidence="3" id="KW-1185">Reference proteome</keyword>
<dbReference type="RefSeq" id="WP_170141761.1">
    <property type="nucleotide sequence ID" value="NZ_QPIX01000001.1"/>
</dbReference>
<dbReference type="SUPFAM" id="SSF46785">
    <property type="entry name" value="Winged helix' DNA-binding domain"/>
    <property type="match status" value="1"/>
</dbReference>
<dbReference type="Pfam" id="PF03551">
    <property type="entry name" value="PadR"/>
    <property type="match status" value="1"/>
</dbReference>
<organism evidence="2 3">
    <name type="scientific">Ciceribacter lividus</name>
    <dbReference type="NCBI Taxonomy" id="1197950"/>
    <lineage>
        <taxon>Bacteria</taxon>
        <taxon>Pseudomonadati</taxon>
        <taxon>Pseudomonadota</taxon>
        <taxon>Alphaproteobacteria</taxon>
        <taxon>Hyphomicrobiales</taxon>
        <taxon>Rhizobiaceae</taxon>
        <taxon>Ciceribacter</taxon>
    </lineage>
</organism>
<sequence length="126" mass="13937">MHDSNQNTVLQSEAEARELGSFELKLLASINKLRDRAWGSNLQADLSQIVGRDVAIGQLYLALSKLEKKGMISADKKDPEPVRGGRSKKVYRLETPGAKALARTVDFLNAPSVLRPQENKHGEFAH</sequence>
<feature type="domain" description="Transcription regulator PadR N-terminal" evidence="1">
    <location>
        <begin position="37"/>
        <end position="102"/>
    </location>
</feature>
<dbReference type="EMBL" id="QPIX01000001">
    <property type="protein sequence ID" value="RCW28108.1"/>
    <property type="molecule type" value="Genomic_DNA"/>
</dbReference>
<proteinExistence type="predicted"/>
<dbReference type="InterPro" id="IPR005149">
    <property type="entry name" value="Tscrpt_reg_PadR_N"/>
</dbReference>
<dbReference type="InterPro" id="IPR036388">
    <property type="entry name" value="WH-like_DNA-bd_sf"/>
</dbReference>
<evidence type="ECO:0000259" key="1">
    <source>
        <dbReference type="Pfam" id="PF03551"/>
    </source>
</evidence>
<dbReference type="Gene3D" id="1.10.10.10">
    <property type="entry name" value="Winged helix-like DNA-binding domain superfamily/Winged helix DNA-binding domain"/>
    <property type="match status" value="1"/>
</dbReference>
<evidence type="ECO:0000313" key="2">
    <source>
        <dbReference type="EMBL" id="RCW28108.1"/>
    </source>
</evidence>
<dbReference type="InterPro" id="IPR036390">
    <property type="entry name" value="WH_DNA-bd_sf"/>
</dbReference>
<dbReference type="Proteomes" id="UP000252582">
    <property type="component" value="Unassembled WGS sequence"/>
</dbReference>